<dbReference type="SMART" id="SM00028">
    <property type="entry name" value="TPR"/>
    <property type="match status" value="13"/>
</dbReference>
<keyword evidence="1" id="KW-0677">Repeat</keyword>
<comment type="caution">
    <text evidence="4">The sequence shown here is derived from an EMBL/GenBank/DDBJ whole genome shotgun (WGS) entry which is preliminary data.</text>
</comment>
<dbReference type="PANTHER" id="PTHR45641">
    <property type="entry name" value="TETRATRICOPEPTIDE REPEAT PROTEIN (AFU_ORTHOLOGUE AFUA_6G03870)"/>
    <property type="match status" value="1"/>
</dbReference>
<keyword evidence="2 3" id="KW-0802">TPR repeat</keyword>
<sequence length="1106" mass="130445">MMEHFSLNDANAIVICLCSNDEEIDNFRQQLNHSVISYKNADSCIEFIQSNESKTKTLLIVFHEFISEILSNIAIFKQMDYLFIYYSTPNDYKYVYHEELNITSICDQLGQLCSSVKEELDSIDEHNSNWIFYDPKQAMERDLSKNANDFLWVHLFHELICYLPRDDLAKRQFTERFSSENSNDSMIRKVFEDALREQNIDELYQLRYFLAGLIEDINAQHEQLPCLVYQSIKLSPKELTKFCEYQGKLLLYKGFLSGKENSPQEYADVILKIECNVNHSREQEDILFDFNTTFRIEHVQQVDQQCLIRLKTVNDGLLITQKYIQDTHRQWNDWNISILFGKFLFDMCQWDRSQNYFQQLKDDYSSCEDLAWIEQSIGQTLYWRCQWEEARIHFDQAYDRMMNSDPPRIKDSAMVLHDIAEIFRLQGKLDDSYEFHERALEIRKKFYPAEHPLMADSFEYISFVHRRWNNNDQALNFLEQALAIREKYYQHLHFDIARNLYHIHGSLIDQNEHNRALSIQERITSIYADSLPPVHWQIVEIMLSMSHILYFKENYQECLNLLSKVLTMRRKIYRLDNILIAQALLLIATVRTSQKKHDECLELSQQVLVKLKRLVPSNTIDIAIGLSVVGNAYLNGTANYDKAYECYQDALKILEEFYPSQTSDISNILQSIGITLIRKGEYDNAHDTLNRSLKLLEDRYSSDGVELVSALTKIGHVLFNQDRLDEALSVYQRVLTIQLKAYSSDHILVSNTYINIGNLLKKKKNYDEALELLQKALTIQERHLPPDHSRIIYTIKICIDIFNNQNRYDEAFEYQHRLLIIRQTYRPSANEEIMFTYNQMGDIRFKQGKYDESMSLYDKSLQIYEEFRPTKYSSTLNCLMKNGNLLIDQNNYQDAVKYCCRSVEIARKYYSDTYESLPLGIMNVGLCYRSQRQFSEAIEAYSEALDLLKNYQPNNYEDILRCLYDLGLTLYRSGPKNYRRAIEVLQEYLIITQSSCSSDYSSLLDVLSDLRKIHQLRREYTLALQYGILCYSIQEKIRSPTHIEIGKSLANIGLCYEELFQFRMALEYYQRALNVYEDEECSSVSPTDIFDIELKIDRILTILAQI</sequence>
<dbReference type="EMBL" id="CAJNOR010007200">
    <property type="protein sequence ID" value="CAF1612736.1"/>
    <property type="molecule type" value="Genomic_DNA"/>
</dbReference>
<dbReference type="PROSITE" id="PS50293">
    <property type="entry name" value="TPR_REGION"/>
    <property type="match status" value="1"/>
</dbReference>
<protein>
    <recommendedName>
        <fullName evidence="6">Nephrocystin-3</fullName>
    </recommendedName>
</protein>
<dbReference type="SUPFAM" id="SSF48452">
    <property type="entry name" value="TPR-like"/>
    <property type="match status" value="4"/>
</dbReference>
<proteinExistence type="predicted"/>
<dbReference type="AlphaFoldDB" id="A0A816BMN9"/>
<evidence type="ECO:0008006" key="6">
    <source>
        <dbReference type="Google" id="ProtNLM"/>
    </source>
</evidence>
<evidence type="ECO:0000256" key="2">
    <source>
        <dbReference type="ARBA" id="ARBA00022803"/>
    </source>
</evidence>
<feature type="repeat" description="TPR" evidence="3">
    <location>
        <begin position="834"/>
        <end position="867"/>
    </location>
</feature>
<name>A0A816BMN9_ADIRI</name>
<dbReference type="PANTHER" id="PTHR45641:SF19">
    <property type="entry name" value="NEPHROCYSTIN-3"/>
    <property type="match status" value="1"/>
</dbReference>
<organism evidence="4 5">
    <name type="scientific">Adineta ricciae</name>
    <name type="common">Rotifer</name>
    <dbReference type="NCBI Taxonomy" id="249248"/>
    <lineage>
        <taxon>Eukaryota</taxon>
        <taxon>Metazoa</taxon>
        <taxon>Spiralia</taxon>
        <taxon>Gnathifera</taxon>
        <taxon>Rotifera</taxon>
        <taxon>Eurotatoria</taxon>
        <taxon>Bdelloidea</taxon>
        <taxon>Adinetida</taxon>
        <taxon>Adinetidae</taxon>
        <taxon>Adineta</taxon>
    </lineage>
</organism>
<feature type="repeat" description="TPR" evidence="3">
    <location>
        <begin position="708"/>
        <end position="741"/>
    </location>
</feature>
<dbReference type="PROSITE" id="PS50005">
    <property type="entry name" value="TPR"/>
    <property type="match status" value="6"/>
</dbReference>
<feature type="repeat" description="TPR" evidence="3">
    <location>
        <begin position="1046"/>
        <end position="1079"/>
    </location>
</feature>
<dbReference type="InterPro" id="IPR019734">
    <property type="entry name" value="TPR_rpt"/>
</dbReference>
<accession>A0A816BMN9</accession>
<evidence type="ECO:0000313" key="5">
    <source>
        <dbReference type="Proteomes" id="UP000663828"/>
    </source>
</evidence>
<dbReference type="Proteomes" id="UP000663828">
    <property type="component" value="Unassembled WGS sequence"/>
</dbReference>
<gene>
    <name evidence="4" type="ORF">XAT740_LOCUS49124</name>
</gene>
<dbReference type="InterPro" id="IPR011990">
    <property type="entry name" value="TPR-like_helical_dom_sf"/>
</dbReference>
<evidence type="ECO:0000256" key="1">
    <source>
        <dbReference type="ARBA" id="ARBA00022737"/>
    </source>
</evidence>
<reference evidence="4" key="1">
    <citation type="submission" date="2021-02" db="EMBL/GenBank/DDBJ databases">
        <authorList>
            <person name="Nowell W R."/>
        </authorList>
    </citation>
    <scope>NUCLEOTIDE SEQUENCE</scope>
</reference>
<evidence type="ECO:0000256" key="3">
    <source>
        <dbReference type="PROSITE-ProRule" id="PRU00339"/>
    </source>
</evidence>
<feature type="repeat" description="TPR" evidence="3">
    <location>
        <begin position="918"/>
        <end position="951"/>
    </location>
</feature>
<dbReference type="Gene3D" id="1.25.40.10">
    <property type="entry name" value="Tetratricopeptide repeat domain"/>
    <property type="match status" value="5"/>
</dbReference>
<feature type="non-terminal residue" evidence="4">
    <location>
        <position position="1106"/>
    </location>
</feature>
<feature type="repeat" description="TPR" evidence="3">
    <location>
        <begin position="750"/>
        <end position="783"/>
    </location>
</feature>
<evidence type="ECO:0000313" key="4">
    <source>
        <dbReference type="EMBL" id="CAF1612736.1"/>
    </source>
</evidence>
<keyword evidence="5" id="KW-1185">Reference proteome</keyword>
<feature type="repeat" description="TPR" evidence="3">
    <location>
        <begin position="666"/>
        <end position="699"/>
    </location>
</feature>
<dbReference type="Pfam" id="PF13424">
    <property type="entry name" value="TPR_12"/>
    <property type="match status" value="6"/>
</dbReference>